<dbReference type="Proteomes" id="UP000030755">
    <property type="component" value="Unassembled WGS sequence"/>
</dbReference>
<name>A0A075ATC2_ROZAC</name>
<keyword evidence="3" id="KW-1185">Reference proteome</keyword>
<dbReference type="AlphaFoldDB" id="A0A075ATC2"/>
<dbReference type="PANTHER" id="PTHR46218">
    <property type="entry name" value="LASP"/>
    <property type="match status" value="1"/>
</dbReference>
<dbReference type="PANTHER" id="PTHR46218:SF4">
    <property type="entry name" value="LIM AND SH3 DOMAIN PROTEIN LASP"/>
    <property type="match status" value="1"/>
</dbReference>
<evidence type="ECO:0000313" key="3">
    <source>
        <dbReference type="Proteomes" id="UP000030755"/>
    </source>
</evidence>
<reference evidence="2 3" key="1">
    <citation type="journal article" date="2013" name="Curr. Biol.">
        <title>Shared signatures of parasitism and phylogenomics unite Cryptomycota and microsporidia.</title>
        <authorList>
            <person name="James T.Y."/>
            <person name="Pelin A."/>
            <person name="Bonen L."/>
            <person name="Ahrendt S."/>
            <person name="Sain D."/>
            <person name="Corradi N."/>
            <person name="Stajich J.E."/>
        </authorList>
    </citation>
    <scope>NUCLEOTIDE SEQUENCE [LARGE SCALE GENOMIC DNA]</scope>
    <source>
        <strain evidence="2 3">CSF55</strain>
    </source>
</reference>
<dbReference type="InterPro" id="IPR051759">
    <property type="entry name" value="LIM-SH3_domain_protein"/>
</dbReference>
<accession>A0A075ATC2</accession>
<dbReference type="SMART" id="SM00227">
    <property type="entry name" value="NEBU"/>
    <property type="match status" value="1"/>
</dbReference>
<keyword evidence="1" id="KW-0677">Repeat</keyword>
<gene>
    <name evidence="2" type="ORF">O9G_001254</name>
</gene>
<evidence type="ECO:0008006" key="4">
    <source>
        <dbReference type="Google" id="ProtNLM"/>
    </source>
</evidence>
<dbReference type="GO" id="GO:0005737">
    <property type="term" value="C:cytoplasm"/>
    <property type="evidence" value="ECO:0007669"/>
    <property type="project" value="UniProtKB-ARBA"/>
</dbReference>
<protein>
    <recommendedName>
        <fullName evidence="4">SH3 domain-containing protein</fullName>
    </recommendedName>
</protein>
<evidence type="ECO:0000256" key="1">
    <source>
        <dbReference type="ARBA" id="ARBA00022737"/>
    </source>
</evidence>
<dbReference type="EMBL" id="KE561054">
    <property type="protein sequence ID" value="EPZ33503.1"/>
    <property type="molecule type" value="Genomic_DNA"/>
</dbReference>
<dbReference type="InterPro" id="IPR000900">
    <property type="entry name" value="Nebulin_repeat"/>
</dbReference>
<organism evidence="2 3">
    <name type="scientific">Rozella allomycis (strain CSF55)</name>
    <dbReference type="NCBI Taxonomy" id="988480"/>
    <lineage>
        <taxon>Eukaryota</taxon>
        <taxon>Fungi</taxon>
        <taxon>Fungi incertae sedis</taxon>
        <taxon>Cryptomycota</taxon>
        <taxon>Cryptomycota incertae sedis</taxon>
        <taxon>Rozella</taxon>
    </lineage>
</organism>
<evidence type="ECO:0000313" key="2">
    <source>
        <dbReference type="EMBL" id="EPZ33503.1"/>
    </source>
</evidence>
<dbReference type="InterPro" id="IPR036028">
    <property type="entry name" value="SH3-like_dom_sf"/>
</dbReference>
<dbReference type="SUPFAM" id="SSF50044">
    <property type="entry name" value="SH3-domain"/>
    <property type="match status" value="1"/>
</dbReference>
<dbReference type="HOGENOM" id="CLU_1628021_0_0_1"/>
<dbReference type="OrthoDB" id="5971719at2759"/>
<proteinExistence type="predicted"/>
<dbReference type="STRING" id="988480.A0A075ATC2"/>
<dbReference type="Gene3D" id="2.30.30.40">
    <property type="entry name" value="SH3 Domains"/>
    <property type="match status" value="1"/>
</dbReference>
<sequence>MKTCLGLDKIPYCRAHYPEQKPTVVTDTLELERLKINSKLQSHIAYTADHMKVIGTSPLAANSYNSQGSPNKNQSNNGAISHSSFVQLQTTESNYDLQKSFHCKAVSINSPEDPSEVLMDLGDTLTNCIIVSEGWLHGLNERTGKAGLIPYSKSIITFIALFT</sequence>